<proteinExistence type="predicted"/>
<reference evidence="2" key="1">
    <citation type="submission" date="2015-10" db="EMBL/GenBank/DDBJ databases">
        <authorList>
            <person name="Gilbert D.G."/>
        </authorList>
    </citation>
    <scope>NUCLEOTIDE SEQUENCE</scope>
</reference>
<dbReference type="PANTHER" id="PTHR43685">
    <property type="entry name" value="GLYCOSYLTRANSFERASE"/>
    <property type="match status" value="1"/>
</dbReference>
<keyword evidence="2" id="KW-0808">Transferase</keyword>
<dbReference type="AlphaFoldDB" id="A0A160TLT5"/>
<dbReference type="EMBL" id="CZQE01000173">
    <property type="protein sequence ID" value="CUS44724.1"/>
    <property type="molecule type" value="Genomic_DNA"/>
</dbReference>
<dbReference type="Pfam" id="PF00535">
    <property type="entry name" value="Glycos_transf_2"/>
    <property type="match status" value="1"/>
</dbReference>
<organism evidence="2">
    <name type="scientific">hydrothermal vent metagenome</name>
    <dbReference type="NCBI Taxonomy" id="652676"/>
    <lineage>
        <taxon>unclassified sequences</taxon>
        <taxon>metagenomes</taxon>
        <taxon>ecological metagenomes</taxon>
    </lineage>
</organism>
<name>A0A160TLT5_9ZZZZ</name>
<evidence type="ECO:0000259" key="1">
    <source>
        <dbReference type="Pfam" id="PF00535"/>
    </source>
</evidence>
<dbReference type="InterPro" id="IPR029044">
    <property type="entry name" value="Nucleotide-diphossugar_trans"/>
</dbReference>
<dbReference type="PANTHER" id="PTHR43685:SF2">
    <property type="entry name" value="GLYCOSYLTRANSFERASE 2-LIKE DOMAIN-CONTAINING PROTEIN"/>
    <property type="match status" value="1"/>
</dbReference>
<evidence type="ECO:0000313" key="2">
    <source>
        <dbReference type="EMBL" id="CUS44724.1"/>
    </source>
</evidence>
<accession>A0A160TLT5</accession>
<dbReference type="SUPFAM" id="SSF53448">
    <property type="entry name" value="Nucleotide-diphospho-sugar transferases"/>
    <property type="match status" value="1"/>
</dbReference>
<sequence>MAAARNAGVALARGDFIAFLDADDLWLPGKISAQLAALDADPAADYSLTLVRHVAMDGEKAGPLDDGSRLGRLMQCLLVRRAAFDRVGPFDTGTLTRADQDWFLRADALGLRPAIIEKVLVLRRIHGSNHSLANAGQVIDDFLIIAKRNLDRRRNEGALRPVRHWST</sequence>
<dbReference type="InterPro" id="IPR001173">
    <property type="entry name" value="Glyco_trans_2-like"/>
</dbReference>
<dbReference type="InterPro" id="IPR050834">
    <property type="entry name" value="Glycosyltransf_2"/>
</dbReference>
<dbReference type="Gene3D" id="3.90.550.10">
    <property type="entry name" value="Spore Coat Polysaccharide Biosynthesis Protein SpsA, Chain A"/>
    <property type="match status" value="1"/>
</dbReference>
<feature type="domain" description="Glycosyltransferase 2-like" evidence="1">
    <location>
        <begin position="2"/>
        <end position="62"/>
    </location>
</feature>
<dbReference type="GO" id="GO:0016740">
    <property type="term" value="F:transferase activity"/>
    <property type="evidence" value="ECO:0007669"/>
    <property type="project" value="UniProtKB-KW"/>
</dbReference>
<protein>
    <submittedName>
        <fullName evidence="2">Probable glycosyl transferase</fullName>
    </submittedName>
</protein>
<gene>
    <name evidence="2" type="ORF">MGWOODY_Smn2208</name>
</gene>